<keyword evidence="1" id="KW-0812">Transmembrane</keyword>
<evidence type="ECO:0000313" key="5">
    <source>
        <dbReference type="Proteomes" id="UP001154259"/>
    </source>
</evidence>
<name>A0A9W4TPF6_9PROT</name>
<reference evidence="2" key="1">
    <citation type="submission" date="2022-10" db="EMBL/GenBank/DDBJ databases">
        <authorList>
            <person name="Botero Cardona J."/>
        </authorList>
    </citation>
    <scope>NUCLEOTIDE SEQUENCE</scope>
    <source>
        <strain evidence="2">LMG 31819</strain>
        <strain evidence="3">R-53529</strain>
    </source>
</reference>
<feature type="transmembrane region" description="Helical" evidence="1">
    <location>
        <begin position="178"/>
        <end position="197"/>
    </location>
</feature>
<protein>
    <submittedName>
        <fullName evidence="2">Uncharacterized protein</fullName>
    </submittedName>
</protein>
<keyword evidence="1" id="KW-0472">Membrane</keyword>
<dbReference type="Proteomes" id="UP001154255">
    <property type="component" value="Unassembled WGS sequence"/>
</dbReference>
<accession>A0A9W4TPF6</accession>
<dbReference type="AlphaFoldDB" id="A0A9W4TPF6"/>
<gene>
    <name evidence="3" type="ORF">R53529_LOCUS1534</name>
    <name evidence="2" type="ORF">R53530_LOCUS1628</name>
</gene>
<evidence type="ECO:0000313" key="4">
    <source>
        <dbReference type="Proteomes" id="UP001154255"/>
    </source>
</evidence>
<proteinExistence type="predicted"/>
<comment type="caution">
    <text evidence="2">The sequence shown here is derived from an EMBL/GenBank/DDBJ whole genome shotgun (WGS) entry which is preliminary data.</text>
</comment>
<keyword evidence="1" id="KW-1133">Transmembrane helix</keyword>
<evidence type="ECO:0000256" key="1">
    <source>
        <dbReference type="SAM" id="Phobius"/>
    </source>
</evidence>
<sequence length="265" mass="31038">MEQREILRHKIYKVCYQYLNPKSDKELTSDMISDLEEYDLSYLNDLDAPYLIHEAGSAIDLPYEIIYWYFPYLDYYECSDPKPINVKIFADVFIELFEVYHAQWQRFKELPQQKQDAYYNKIYNVIGNFTAIKNIAASSHLLINRNGLGIDGYKAKRMIKTVLWVTGLEKKMYDAFDLYFNFPIEWSSIPLGMFFIGLSSLCFYAGTILSIIFGVLFLLFGLMHLFRPSTASKPLTIKEFADKIVGLRLMQSYQDTQQSKGQHND</sequence>
<organism evidence="2 4">
    <name type="scientific">Commensalibacter communis</name>
    <dbReference type="NCBI Taxonomy" id="2972786"/>
    <lineage>
        <taxon>Bacteria</taxon>
        <taxon>Pseudomonadati</taxon>
        <taxon>Pseudomonadota</taxon>
        <taxon>Alphaproteobacteria</taxon>
        <taxon>Acetobacterales</taxon>
        <taxon>Acetobacteraceae</taxon>
    </lineage>
</organism>
<dbReference type="EMBL" id="CAMXCM010000004">
    <property type="protein sequence ID" value="CAI3947720.1"/>
    <property type="molecule type" value="Genomic_DNA"/>
</dbReference>
<dbReference type="EMBL" id="CAMXCS010000003">
    <property type="protein sequence ID" value="CAI3948178.1"/>
    <property type="molecule type" value="Genomic_DNA"/>
</dbReference>
<feature type="transmembrane region" description="Helical" evidence="1">
    <location>
        <begin position="203"/>
        <end position="226"/>
    </location>
</feature>
<dbReference type="Proteomes" id="UP001154259">
    <property type="component" value="Unassembled WGS sequence"/>
</dbReference>
<keyword evidence="5" id="KW-1185">Reference proteome</keyword>
<evidence type="ECO:0000313" key="2">
    <source>
        <dbReference type="EMBL" id="CAI3947720.1"/>
    </source>
</evidence>
<evidence type="ECO:0000313" key="3">
    <source>
        <dbReference type="EMBL" id="CAI3948178.1"/>
    </source>
</evidence>